<name>A0A1Q5TNX9_9GAMM</name>
<dbReference type="GO" id="GO:0004803">
    <property type="term" value="F:transposase activity"/>
    <property type="evidence" value="ECO:0007669"/>
    <property type="project" value="InterPro"/>
</dbReference>
<dbReference type="PANTHER" id="PTHR47923:SF1">
    <property type="entry name" value="INSERTION ELEMENT IS1 1 PROTEIN INSA-RELATED"/>
    <property type="match status" value="1"/>
</dbReference>
<evidence type="ECO:0000259" key="1">
    <source>
        <dbReference type="Pfam" id="PF12759"/>
    </source>
</evidence>
<dbReference type="AlphaFoldDB" id="A0A1Q5TNX9"/>
<comment type="caution">
    <text evidence="2">The sequence shown here is derived from an EMBL/GenBank/DDBJ whole genome shotgun (WGS) entry which is preliminary data.</text>
</comment>
<dbReference type="InterPro" id="IPR051252">
    <property type="entry name" value="IS1_transposase_InsA"/>
</dbReference>
<dbReference type="NCBIfam" id="NF033558">
    <property type="entry name" value="transpos_IS1"/>
    <property type="match status" value="1"/>
</dbReference>
<sequence>MVCRYCHKTEEVKGHGKGRTGHPRYHCYACRKTFQLNYTYQACNPGVKEQVIDIAMNNTDARNTTRVLKIEINTVIRTLKNSPKKCDRLPLEGNEIQLICEVDEQWSFVSSKKNQRWLWYAWEPRLKRIVAHVFGDRSMATLRKFLELLSPFNMSGFTVRMIIHLTTYSLKKNIIPNV</sequence>
<protein>
    <submittedName>
        <fullName evidence="2">Transposase</fullName>
    </submittedName>
</protein>
<dbReference type="PANTHER" id="PTHR47923">
    <property type="entry name" value="INSERTION ELEMENT IS1 1 PROTEIN INSA-RELATED"/>
    <property type="match status" value="1"/>
</dbReference>
<reference evidence="2 3" key="1">
    <citation type="submission" date="2016-09" db="EMBL/GenBank/DDBJ databases">
        <title>Xenorhabdus thuongxuanensis sp. nov. and Xenorhabdus eapokensis sp. nov., isolated from Steinernema species.</title>
        <authorList>
            <person name="Kaempfer P."/>
            <person name="Tobias N.J."/>
            <person name="Phan Ke L."/>
            <person name="Bode H.B."/>
            <person name="Glaeser S.P."/>
        </authorList>
    </citation>
    <scope>NUCLEOTIDE SEQUENCE [LARGE SCALE GENOMIC DNA]</scope>
    <source>
        <strain evidence="2 3">DL20</strain>
    </source>
</reference>
<dbReference type="GO" id="GO:0003677">
    <property type="term" value="F:DNA binding"/>
    <property type="evidence" value="ECO:0007669"/>
    <property type="project" value="InterPro"/>
</dbReference>
<dbReference type="InterPro" id="IPR024431">
    <property type="entry name" value="InsA_HTH_dom"/>
</dbReference>
<dbReference type="Pfam" id="PF12759">
    <property type="entry name" value="HTH_Tnp_IS1"/>
    <property type="match status" value="1"/>
</dbReference>
<dbReference type="Proteomes" id="UP000186268">
    <property type="component" value="Unassembled WGS sequence"/>
</dbReference>
<dbReference type="EMBL" id="MKGQ01000019">
    <property type="protein sequence ID" value="OKP01943.1"/>
    <property type="molecule type" value="Genomic_DNA"/>
</dbReference>
<evidence type="ECO:0000313" key="3">
    <source>
        <dbReference type="Proteomes" id="UP000186268"/>
    </source>
</evidence>
<gene>
    <name evidence="2" type="ORF">Xedl_02638</name>
</gene>
<evidence type="ECO:0000313" key="2">
    <source>
        <dbReference type="EMBL" id="OKP01943.1"/>
    </source>
</evidence>
<proteinExistence type="predicted"/>
<organism evidence="2 3">
    <name type="scientific">Xenorhabdus eapokensis</name>
    <dbReference type="NCBI Taxonomy" id="1873482"/>
    <lineage>
        <taxon>Bacteria</taxon>
        <taxon>Pseudomonadati</taxon>
        <taxon>Pseudomonadota</taxon>
        <taxon>Gammaproteobacteria</taxon>
        <taxon>Enterobacterales</taxon>
        <taxon>Morganellaceae</taxon>
        <taxon>Xenorhabdus</taxon>
    </lineage>
</organism>
<keyword evidence="3" id="KW-1185">Reference proteome</keyword>
<dbReference type="InterPro" id="IPR005063">
    <property type="entry name" value="Transposase_27"/>
</dbReference>
<dbReference type="Pfam" id="PF03400">
    <property type="entry name" value="DDE_Tnp_IS1"/>
    <property type="match status" value="1"/>
</dbReference>
<accession>A0A1Q5TNX9</accession>
<dbReference type="GO" id="GO:0006313">
    <property type="term" value="P:DNA transposition"/>
    <property type="evidence" value="ECO:0007669"/>
    <property type="project" value="InterPro"/>
</dbReference>
<feature type="domain" description="Insertion element IS1 protein InsA helix-turn-helix" evidence="1">
    <location>
        <begin position="38"/>
        <end position="82"/>
    </location>
</feature>
<dbReference type="STRING" id="1873482.Xedl_02638"/>